<dbReference type="Proteomes" id="UP000886841">
    <property type="component" value="Unassembled WGS sequence"/>
</dbReference>
<dbReference type="GO" id="GO:0043772">
    <property type="term" value="F:acyl-phosphate glycerol-3-phosphate acyltransferase activity"/>
    <property type="evidence" value="ECO:0007669"/>
    <property type="project" value="InterPro"/>
</dbReference>
<accession>A0A9D1EKV5</accession>
<keyword evidence="1" id="KW-0472">Membrane</keyword>
<feature type="transmembrane region" description="Helical" evidence="1">
    <location>
        <begin position="126"/>
        <end position="158"/>
    </location>
</feature>
<comment type="caution">
    <text evidence="2">The sequence shown here is derived from an EMBL/GenBank/DDBJ whole genome shotgun (WGS) entry which is preliminary data.</text>
</comment>
<evidence type="ECO:0000256" key="1">
    <source>
        <dbReference type="SAM" id="Phobius"/>
    </source>
</evidence>
<keyword evidence="2" id="KW-0012">Acyltransferase</keyword>
<name>A0A9D1EKV5_9FIRM</name>
<protein>
    <submittedName>
        <fullName evidence="2">Glycerol-3-phosphate acyltransferase</fullName>
    </submittedName>
</protein>
<keyword evidence="2" id="KW-0808">Transferase</keyword>
<dbReference type="GO" id="GO:0008654">
    <property type="term" value="P:phospholipid biosynthetic process"/>
    <property type="evidence" value="ECO:0007669"/>
    <property type="project" value="UniProtKB-KW"/>
</dbReference>
<keyword evidence="1" id="KW-0812">Transmembrane</keyword>
<evidence type="ECO:0000313" key="3">
    <source>
        <dbReference type="Proteomes" id="UP000886841"/>
    </source>
</evidence>
<sequence>MKYLIFAVAGYLAGSLIPERIIPREKEGRSRQLLVWALDAVLGFLPVFVGGFFLDKAHPGFILTLLAPAFGRAHPFLQRWQSGHLLALALGSLAGLLPLWQPVVLLAAAAALFFRVIRIDPYVFRVLAVFLVAAGGSFLLLGTEVVSWGCLFLTYYAAGQELEGYQGEKITVSFLPR</sequence>
<dbReference type="EMBL" id="DVHU01000092">
    <property type="protein sequence ID" value="HIR93812.1"/>
    <property type="molecule type" value="Genomic_DNA"/>
</dbReference>
<dbReference type="AlphaFoldDB" id="A0A9D1EKV5"/>
<reference evidence="2" key="1">
    <citation type="submission" date="2020-10" db="EMBL/GenBank/DDBJ databases">
        <authorList>
            <person name="Gilroy R."/>
        </authorList>
    </citation>
    <scope>NUCLEOTIDE SEQUENCE</scope>
    <source>
        <strain evidence="2">ChiSxjej1B13-7041</strain>
    </source>
</reference>
<proteinExistence type="predicted"/>
<dbReference type="GO" id="GO:0005886">
    <property type="term" value="C:plasma membrane"/>
    <property type="evidence" value="ECO:0007669"/>
    <property type="project" value="InterPro"/>
</dbReference>
<feature type="transmembrane region" description="Helical" evidence="1">
    <location>
        <begin position="85"/>
        <end position="114"/>
    </location>
</feature>
<reference evidence="2" key="2">
    <citation type="journal article" date="2021" name="PeerJ">
        <title>Extensive microbial diversity within the chicken gut microbiome revealed by metagenomics and culture.</title>
        <authorList>
            <person name="Gilroy R."/>
            <person name="Ravi A."/>
            <person name="Getino M."/>
            <person name="Pursley I."/>
            <person name="Horton D.L."/>
            <person name="Alikhan N.F."/>
            <person name="Baker D."/>
            <person name="Gharbi K."/>
            <person name="Hall N."/>
            <person name="Watson M."/>
            <person name="Adriaenssens E.M."/>
            <person name="Foster-Nyarko E."/>
            <person name="Jarju S."/>
            <person name="Secka A."/>
            <person name="Antonio M."/>
            <person name="Oren A."/>
            <person name="Chaudhuri R.R."/>
            <person name="La Ragione R."/>
            <person name="Hildebrand F."/>
            <person name="Pallen M.J."/>
        </authorList>
    </citation>
    <scope>NUCLEOTIDE SEQUENCE</scope>
    <source>
        <strain evidence="2">ChiSxjej1B13-7041</strain>
    </source>
</reference>
<keyword evidence="1" id="KW-1133">Transmembrane helix</keyword>
<gene>
    <name evidence="2" type="ORF">IAB98_10395</name>
</gene>
<feature type="transmembrane region" description="Helical" evidence="1">
    <location>
        <begin position="33"/>
        <end position="54"/>
    </location>
</feature>
<evidence type="ECO:0000313" key="2">
    <source>
        <dbReference type="EMBL" id="HIR93812.1"/>
    </source>
</evidence>
<organism evidence="2 3">
    <name type="scientific">Candidatus Egerieimonas intestinavium</name>
    <dbReference type="NCBI Taxonomy" id="2840777"/>
    <lineage>
        <taxon>Bacteria</taxon>
        <taxon>Bacillati</taxon>
        <taxon>Bacillota</taxon>
        <taxon>Clostridia</taxon>
        <taxon>Lachnospirales</taxon>
        <taxon>Lachnospiraceae</taxon>
        <taxon>Lachnospiraceae incertae sedis</taxon>
        <taxon>Candidatus Egerieimonas</taxon>
    </lineage>
</organism>